<dbReference type="STRING" id="1566387.QV13_21670"/>
<dbReference type="InterPro" id="IPR013325">
    <property type="entry name" value="RNA_pol_sigma_r2"/>
</dbReference>
<dbReference type="GO" id="GO:0016987">
    <property type="term" value="F:sigma factor activity"/>
    <property type="evidence" value="ECO:0007669"/>
    <property type="project" value="InterPro"/>
</dbReference>
<evidence type="ECO:0000313" key="4">
    <source>
        <dbReference type="EMBL" id="OCX15005.1"/>
    </source>
</evidence>
<dbReference type="Proteomes" id="UP000094412">
    <property type="component" value="Unassembled WGS sequence"/>
</dbReference>
<evidence type="ECO:0000259" key="2">
    <source>
        <dbReference type="Pfam" id="PF04542"/>
    </source>
</evidence>
<dbReference type="NCBIfam" id="TIGR02937">
    <property type="entry name" value="sigma70-ECF"/>
    <property type="match status" value="1"/>
</dbReference>
<organism evidence="4 5">
    <name type="scientific">Mesorhizobium hungaricum</name>
    <dbReference type="NCBI Taxonomy" id="1566387"/>
    <lineage>
        <taxon>Bacteria</taxon>
        <taxon>Pseudomonadati</taxon>
        <taxon>Pseudomonadota</taxon>
        <taxon>Alphaproteobacteria</taxon>
        <taxon>Hyphomicrobiales</taxon>
        <taxon>Phyllobacteriaceae</taxon>
        <taxon>Mesorhizobium</taxon>
    </lineage>
</organism>
<dbReference type="InterPro" id="IPR013249">
    <property type="entry name" value="RNA_pol_sigma70_r4_t2"/>
</dbReference>
<comment type="caution">
    <text evidence="4">The sequence shown here is derived from an EMBL/GenBank/DDBJ whole genome shotgun (WGS) entry which is preliminary data.</text>
</comment>
<evidence type="ECO:0000256" key="1">
    <source>
        <dbReference type="ARBA" id="ARBA00011344"/>
    </source>
</evidence>
<dbReference type="OrthoDB" id="9794372at2"/>
<keyword evidence="5" id="KW-1185">Reference proteome</keyword>
<accession>A0A1C2DK18</accession>
<dbReference type="SUPFAM" id="SSF88659">
    <property type="entry name" value="Sigma3 and sigma4 domains of RNA polymerase sigma factors"/>
    <property type="match status" value="1"/>
</dbReference>
<dbReference type="InterPro" id="IPR014284">
    <property type="entry name" value="RNA_pol_sigma-70_dom"/>
</dbReference>
<dbReference type="Pfam" id="PF04542">
    <property type="entry name" value="Sigma70_r2"/>
    <property type="match status" value="1"/>
</dbReference>
<gene>
    <name evidence="4" type="ORF">QV13_21670</name>
</gene>
<dbReference type="NCBIfam" id="NF007214">
    <property type="entry name" value="PRK09636.1"/>
    <property type="match status" value="1"/>
</dbReference>
<dbReference type="EMBL" id="MDEO01000035">
    <property type="protein sequence ID" value="OCX15005.1"/>
    <property type="molecule type" value="Genomic_DNA"/>
</dbReference>
<dbReference type="AlphaFoldDB" id="A0A1C2DK18"/>
<proteinExistence type="predicted"/>
<evidence type="ECO:0000259" key="3">
    <source>
        <dbReference type="Pfam" id="PF08281"/>
    </source>
</evidence>
<dbReference type="Gene3D" id="1.10.1740.10">
    <property type="match status" value="1"/>
</dbReference>
<evidence type="ECO:0008006" key="6">
    <source>
        <dbReference type="Google" id="ProtNLM"/>
    </source>
</evidence>
<dbReference type="InterPro" id="IPR013324">
    <property type="entry name" value="RNA_pol_sigma_r3/r4-like"/>
</dbReference>
<name>A0A1C2DK18_9HYPH</name>
<dbReference type="Gene3D" id="1.10.10.10">
    <property type="entry name" value="Winged helix-like DNA-binding domain superfamily/Winged helix DNA-binding domain"/>
    <property type="match status" value="1"/>
</dbReference>
<dbReference type="SUPFAM" id="SSF88946">
    <property type="entry name" value="Sigma2 domain of RNA polymerase sigma factors"/>
    <property type="match status" value="1"/>
</dbReference>
<dbReference type="InterPro" id="IPR032710">
    <property type="entry name" value="NTF2-like_dom_sf"/>
</dbReference>
<dbReference type="Pfam" id="PF08281">
    <property type="entry name" value="Sigma70_r4_2"/>
    <property type="match status" value="1"/>
</dbReference>
<dbReference type="PANTHER" id="PTHR30173:SF36">
    <property type="entry name" value="ECF RNA POLYMERASE SIGMA FACTOR SIGJ"/>
    <property type="match status" value="1"/>
</dbReference>
<feature type="domain" description="RNA polymerase sigma factor 70 region 4 type 2" evidence="3">
    <location>
        <begin position="108"/>
        <end position="159"/>
    </location>
</feature>
<dbReference type="InterPro" id="IPR036388">
    <property type="entry name" value="WH-like_DNA-bd_sf"/>
</dbReference>
<dbReference type="GO" id="GO:0006352">
    <property type="term" value="P:DNA-templated transcription initiation"/>
    <property type="evidence" value="ECO:0007669"/>
    <property type="project" value="InterPro"/>
</dbReference>
<dbReference type="SUPFAM" id="SSF54427">
    <property type="entry name" value="NTF2-like"/>
    <property type="match status" value="1"/>
</dbReference>
<reference evidence="4 5" key="1">
    <citation type="submission" date="2016-08" db="EMBL/GenBank/DDBJ databases">
        <title>Whole genome sequence of Mesorhizobium sp. strain UASWS1009 isolated from industrial sewage.</title>
        <authorList>
            <person name="Crovadore J."/>
            <person name="Calmin G."/>
            <person name="Chablais R."/>
            <person name="Cochard B."/>
            <person name="Lefort F."/>
        </authorList>
    </citation>
    <scope>NUCLEOTIDE SEQUENCE [LARGE SCALE GENOMIC DNA]</scope>
    <source>
        <strain evidence="4 5">UASWS1009</strain>
    </source>
</reference>
<evidence type="ECO:0000313" key="5">
    <source>
        <dbReference type="Proteomes" id="UP000094412"/>
    </source>
</evidence>
<dbReference type="InterPro" id="IPR007627">
    <property type="entry name" value="RNA_pol_sigma70_r2"/>
</dbReference>
<dbReference type="GO" id="GO:0003677">
    <property type="term" value="F:DNA binding"/>
    <property type="evidence" value="ECO:0007669"/>
    <property type="project" value="InterPro"/>
</dbReference>
<protein>
    <recommendedName>
        <fullName evidence="6">RNA polymerase sigma factor SigJ</fullName>
    </recommendedName>
</protein>
<comment type="subunit">
    <text evidence="1">Interacts transiently with the RNA polymerase catalytic core formed by RpoA, RpoB, RpoC and RpoZ (2 alpha, 1 beta, 1 beta' and 1 omega subunit) to form the RNA polymerase holoenzyme that can initiate transcription.</text>
</comment>
<dbReference type="PANTHER" id="PTHR30173">
    <property type="entry name" value="SIGMA 19 FACTOR"/>
    <property type="match status" value="1"/>
</dbReference>
<feature type="domain" description="RNA polymerase sigma-70 region 2" evidence="2">
    <location>
        <begin position="15"/>
        <end position="72"/>
    </location>
</feature>
<dbReference type="RefSeq" id="WP_024924750.1">
    <property type="nucleotide sequence ID" value="NZ_MDEO01000035.1"/>
</dbReference>
<dbReference type="InterPro" id="IPR052704">
    <property type="entry name" value="ECF_Sigma-70_Domain"/>
</dbReference>
<sequence>MVEEQDRLAAYLGERPRLIRLAYRYLGSASEAEDIVQDAWLRFSATAEAEHPARLLSRIVTNLCLDRLRSAQARRETYVGPWLPEPIVEKAGAVEPDANDAALDISFSVMRALERLSPLERAALFLHDLYDVPFEEIAETLKRTPAACRQMASRARKMLRQDQNRFPATGEDVARFVAAFERAALGGDVEPLKALLASDVEYVADGGGKVLAAINVLSGSDVVVKFMLGVVRKNPDPARTVVAPAIINGAPGLVVSIAGQIEQTVGFAVNADGAISAIYTVRNPEKLVDVVASFPSPLVGEGG</sequence>